<name>A0A4C1VTS3_EUMVA</name>
<evidence type="ECO:0000313" key="2">
    <source>
        <dbReference type="EMBL" id="GBP42103.1"/>
    </source>
</evidence>
<dbReference type="EMBL" id="BGZK01000412">
    <property type="protein sequence ID" value="GBP42103.1"/>
    <property type="molecule type" value="Genomic_DNA"/>
</dbReference>
<feature type="compositionally biased region" description="Basic and acidic residues" evidence="1">
    <location>
        <begin position="11"/>
        <end position="29"/>
    </location>
</feature>
<evidence type="ECO:0000313" key="3">
    <source>
        <dbReference type="Proteomes" id="UP000299102"/>
    </source>
</evidence>
<dbReference type="AlphaFoldDB" id="A0A4C1VTS3"/>
<feature type="region of interest" description="Disordered" evidence="1">
    <location>
        <begin position="1"/>
        <end position="47"/>
    </location>
</feature>
<evidence type="ECO:0000256" key="1">
    <source>
        <dbReference type="SAM" id="MobiDB-lite"/>
    </source>
</evidence>
<organism evidence="2 3">
    <name type="scientific">Eumeta variegata</name>
    <name type="common">Bagworm moth</name>
    <name type="synonym">Eumeta japonica</name>
    <dbReference type="NCBI Taxonomy" id="151549"/>
    <lineage>
        <taxon>Eukaryota</taxon>
        <taxon>Metazoa</taxon>
        <taxon>Ecdysozoa</taxon>
        <taxon>Arthropoda</taxon>
        <taxon>Hexapoda</taxon>
        <taxon>Insecta</taxon>
        <taxon>Pterygota</taxon>
        <taxon>Neoptera</taxon>
        <taxon>Endopterygota</taxon>
        <taxon>Lepidoptera</taxon>
        <taxon>Glossata</taxon>
        <taxon>Ditrysia</taxon>
        <taxon>Tineoidea</taxon>
        <taxon>Psychidae</taxon>
        <taxon>Oiketicinae</taxon>
        <taxon>Eumeta</taxon>
    </lineage>
</organism>
<keyword evidence="3" id="KW-1185">Reference proteome</keyword>
<sequence length="85" mass="9250">MGVGGGHRNSHSSDERPQQKLRSESETLARHKKAGDGVTTLGGPVGHPACVVRRIRARCHACRRPKLASRRRVTDLRNSIFIAGA</sequence>
<reference evidence="2 3" key="1">
    <citation type="journal article" date="2019" name="Commun. Biol.">
        <title>The bagworm genome reveals a unique fibroin gene that provides high tensile strength.</title>
        <authorList>
            <person name="Kono N."/>
            <person name="Nakamura H."/>
            <person name="Ohtoshi R."/>
            <person name="Tomita M."/>
            <person name="Numata K."/>
            <person name="Arakawa K."/>
        </authorList>
    </citation>
    <scope>NUCLEOTIDE SEQUENCE [LARGE SCALE GENOMIC DNA]</scope>
</reference>
<accession>A0A4C1VTS3</accession>
<gene>
    <name evidence="2" type="ORF">EVAR_21107_1</name>
</gene>
<comment type="caution">
    <text evidence="2">The sequence shown here is derived from an EMBL/GenBank/DDBJ whole genome shotgun (WGS) entry which is preliminary data.</text>
</comment>
<protein>
    <submittedName>
        <fullName evidence="2">Uncharacterized protein</fullName>
    </submittedName>
</protein>
<proteinExistence type="predicted"/>
<dbReference type="Proteomes" id="UP000299102">
    <property type="component" value="Unassembled WGS sequence"/>
</dbReference>